<comment type="similarity">
    <text evidence="3">Belongs to the pyridoxal phosphate-binding protein YggS/PROSC family.</text>
</comment>
<accession>A0A0F7RUQ3</accession>
<feature type="region of interest" description="Disordered" evidence="4">
    <location>
        <begin position="161"/>
        <end position="192"/>
    </location>
</feature>
<feature type="domain" description="Alanine racemase N-terminal" evidence="5">
    <location>
        <begin position="214"/>
        <end position="474"/>
    </location>
</feature>
<dbReference type="PROSITE" id="PS01211">
    <property type="entry name" value="UPF0001"/>
    <property type="match status" value="1"/>
</dbReference>
<dbReference type="Gene3D" id="3.20.20.10">
    <property type="entry name" value="Alanine racemase"/>
    <property type="match status" value="1"/>
</dbReference>
<evidence type="ECO:0000256" key="4">
    <source>
        <dbReference type="SAM" id="MobiDB-lite"/>
    </source>
</evidence>
<sequence>MVPDTDFSLALTKPLEVVQQIYSDAQDKSPSNITKLVETHFRQLFASPDASAKVPSLSPGNINTLLPTSNANGPSTHRLVRFRAMIQDTGLGTEVFLAKHQYEGRTFTGLYGGEASIPNAHESSDATGHDELDHQNLAERTVMYAVSVPGQSAWAAKAHRESAAEQSSDASVDQLANATSAVSINEPQSPQKIQEVRERIRKAVQEGKKIGSAGKEPRLVAISKLHPPSAILAAHKQVGQLHFGENYVQEMVDKAKVLPKDIRWHFVGGLQSNKGKLLASIPNLYLLETLDSVKAANVLQKALASPDAAKRDEPLRVYLQVNTSGEDAKSGLPPILSDDTEQAKDSELLQLATHVITKCPNLRLRGIMTIGAASNSSSADANAAKSVDEIVSTNLDFEKLIKTRTNLVKLLRTSDEIQKADQSHIKDAYADLLEGADAKGGLELSMGMSADMDVATMAGSDNVRVGTDCFGRRPGTREEAMNGMKRELEVGPEAAAAELRGQRESQNSTQASANASSLPHAYLAKAPLPETPHVGGLIKLYDLDAAEKFKTTELIEVVGILDTAGLPQAEWQDTGSASGSSSEPAQVPCVHAIYAAPVELDSLGLDGSVDASSNSSLLSRSTERQALIDFLAGALGGDKVAAELVLLATIARIHVRRANLCLGALTLNVSNFAAPVSSSSPAAQTQLSRRLEQLLPAVVHVSMDLASLNDHKKALYPKSAGEGTGLEAGRLQLVNGTTIVVNEGAMGEGQLKDTGIRNIKALSSVLESHKLPYAFPYSEFEFDTDLNAIILSQGKSFLPFDIQCPLQPTDGAADLYSSTLPQVDEAQLTEWRKALLHARSLATAKSFEILESVSEHIQQEFVRERRKEQEEAKGSHGGTSSKAEGSLGQEDLLRRMAIVRLLALSYGEKSLSVDMWNKAVELDKVLAERVTATQQSQQRSQPAASSASGTAAGVSR</sequence>
<feature type="compositionally biased region" description="Low complexity" evidence="4">
    <location>
        <begin position="932"/>
        <end position="956"/>
    </location>
</feature>
<feature type="region of interest" description="Disordered" evidence="4">
    <location>
        <begin position="497"/>
        <end position="516"/>
    </location>
</feature>
<evidence type="ECO:0000256" key="3">
    <source>
        <dbReference type="HAMAP-Rule" id="MF_03225"/>
    </source>
</evidence>
<dbReference type="HAMAP" id="MF_02087">
    <property type="entry name" value="PLP_homeostasis"/>
    <property type="match status" value="1"/>
</dbReference>
<dbReference type="InterPro" id="IPR001608">
    <property type="entry name" value="Ala_racemase_N"/>
</dbReference>
<dbReference type="STRING" id="49012.A0A0F7RUQ3"/>
<dbReference type="SUPFAM" id="SSF51419">
    <property type="entry name" value="PLP-binding barrel"/>
    <property type="match status" value="1"/>
</dbReference>
<dbReference type="Pfam" id="PF01168">
    <property type="entry name" value="Ala_racemase_N"/>
    <property type="match status" value="1"/>
</dbReference>
<dbReference type="GO" id="GO:0003682">
    <property type="term" value="F:chromatin binding"/>
    <property type="evidence" value="ECO:0007669"/>
    <property type="project" value="TreeGrafter"/>
</dbReference>
<name>A0A0F7RUQ3_9BASI</name>
<gene>
    <name evidence="6" type="primary">SSCI06850.1</name>
</gene>
<evidence type="ECO:0000313" key="7">
    <source>
        <dbReference type="Proteomes" id="UP000242770"/>
    </source>
</evidence>
<dbReference type="PANTHER" id="PTHR13489:SF0">
    <property type="entry name" value="MINI-CHROMOSOME MAINTENANCE COMPLEX-BINDING PROTEIN"/>
    <property type="match status" value="1"/>
</dbReference>
<evidence type="ECO:0000313" key="6">
    <source>
        <dbReference type="EMBL" id="CDR98799.1"/>
    </source>
</evidence>
<organism evidence="6 7">
    <name type="scientific">Sporisorium scitamineum</name>
    <dbReference type="NCBI Taxonomy" id="49012"/>
    <lineage>
        <taxon>Eukaryota</taxon>
        <taxon>Fungi</taxon>
        <taxon>Dikarya</taxon>
        <taxon>Basidiomycota</taxon>
        <taxon>Ustilaginomycotina</taxon>
        <taxon>Ustilaginomycetes</taxon>
        <taxon>Ustilaginales</taxon>
        <taxon>Ustilaginaceae</taxon>
        <taxon>Sporisorium</taxon>
    </lineage>
</organism>
<dbReference type="EMBL" id="CCFA01000355">
    <property type="protein sequence ID" value="CDR98799.1"/>
    <property type="molecule type" value="Genomic_DNA"/>
</dbReference>
<dbReference type="PANTHER" id="PTHR13489">
    <property type="entry name" value="MINI-CHROMOSOME MAINTENANCE COMPLEX-BINDING PROTEIN"/>
    <property type="match status" value="1"/>
</dbReference>
<feature type="region of interest" description="Disordered" evidence="4">
    <location>
        <begin position="930"/>
        <end position="956"/>
    </location>
</feature>
<dbReference type="GO" id="GO:0006261">
    <property type="term" value="P:DNA-templated DNA replication"/>
    <property type="evidence" value="ECO:0007669"/>
    <property type="project" value="TreeGrafter"/>
</dbReference>
<dbReference type="CDD" id="cd06822">
    <property type="entry name" value="PLPDE_III_YBL036c_euk"/>
    <property type="match status" value="1"/>
</dbReference>
<dbReference type="AlphaFoldDB" id="A0A0F7RUQ3"/>
<feature type="compositionally biased region" description="Basic and acidic residues" evidence="4">
    <location>
        <begin position="861"/>
        <end position="874"/>
    </location>
</feature>
<comment type="function">
    <text evidence="3">Pyridoxal 5'-phosphate (PLP)-binding protein, which may be involved in intracellular homeostatic regulation of pyridoxal 5'-phosphate (PLP), the active form of vitamin B6.</text>
</comment>
<protein>
    <recommendedName>
        <fullName evidence="3">Pyridoxal phosphate homeostasis protein</fullName>
        <shortName evidence="3">PLP homeostasis protein</shortName>
    </recommendedName>
</protein>
<proteinExistence type="inferred from homology"/>
<dbReference type="Pfam" id="PF09739">
    <property type="entry name" value="MCM_bind"/>
    <property type="match status" value="2"/>
</dbReference>
<feature type="modified residue" description="N6-(pyridoxal phosphate)lysine" evidence="3">
    <location>
        <position position="224"/>
    </location>
</feature>
<evidence type="ECO:0000256" key="2">
    <source>
        <dbReference type="ARBA" id="ARBA00023242"/>
    </source>
</evidence>
<comment type="subcellular location">
    <subcellularLocation>
        <location evidence="1">Nucleus</location>
    </subcellularLocation>
</comment>
<dbReference type="GO" id="GO:0030170">
    <property type="term" value="F:pyridoxal phosphate binding"/>
    <property type="evidence" value="ECO:0007669"/>
    <property type="project" value="UniProtKB-UniRule"/>
</dbReference>
<dbReference type="InterPro" id="IPR011078">
    <property type="entry name" value="PyrdxlP_homeostasis"/>
</dbReference>
<evidence type="ECO:0000256" key="1">
    <source>
        <dbReference type="ARBA" id="ARBA00004123"/>
    </source>
</evidence>
<reference evidence="7" key="1">
    <citation type="submission" date="2014-06" db="EMBL/GenBank/DDBJ databases">
        <authorList>
            <person name="Berkman P.J."/>
        </authorList>
    </citation>
    <scope>NUCLEOTIDE SEQUENCE [LARGE SCALE GENOMIC DNA]</scope>
</reference>
<evidence type="ECO:0000259" key="5">
    <source>
        <dbReference type="Pfam" id="PF01168"/>
    </source>
</evidence>
<keyword evidence="7" id="KW-1185">Reference proteome</keyword>
<keyword evidence="2" id="KW-0539">Nucleus</keyword>
<feature type="region of interest" description="Disordered" evidence="4">
    <location>
        <begin position="861"/>
        <end position="886"/>
    </location>
</feature>
<feature type="compositionally biased region" description="Low complexity" evidence="4">
    <location>
        <begin position="505"/>
        <end position="516"/>
    </location>
</feature>
<dbReference type="InterPro" id="IPR029066">
    <property type="entry name" value="PLP-binding_barrel"/>
</dbReference>
<dbReference type="NCBIfam" id="TIGR00044">
    <property type="entry name" value="YggS family pyridoxal phosphate-dependent enzyme"/>
    <property type="match status" value="1"/>
</dbReference>
<dbReference type="Proteomes" id="UP000242770">
    <property type="component" value="Unassembled WGS sequence"/>
</dbReference>
<keyword evidence="3" id="KW-0663">Pyridoxal phosphate</keyword>
<feature type="compositionally biased region" description="Polar residues" evidence="4">
    <location>
        <begin position="164"/>
        <end position="192"/>
    </location>
</feature>
<dbReference type="InterPro" id="IPR019140">
    <property type="entry name" value="MCM_complex-bd"/>
</dbReference>
<dbReference type="GO" id="GO:0005634">
    <property type="term" value="C:nucleus"/>
    <property type="evidence" value="ECO:0007669"/>
    <property type="project" value="UniProtKB-SubCell"/>
</dbReference>